<dbReference type="SMART" id="SM00044">
    <property type="entry name" value="CYCc"/>
    <property type="match status" value="1"/>
</dbReference>
<name>A0A9N8H2E8_9STRA</name>
<dbReference type="GO" id="GO:0004383">
    <property type="term" value="F:guanylate cyclase activity"/>
    <property type="evidence" value="ECO:0007669"/>
    <property type="project" value="TreeGrafter"/>
</dbReference>
<reference evidence="10" key="1">
    <citation type="submission" date="2020-06" db="EMBL/GenBank/DDBJ databases">
        <authorList>
            <consortium name="Plant Systems Biology data submission"/>
        </authorList>
    </citation>
    <scope>NUCLEOTIDE SEQUENCE</scope>
    <source>
        <strain evidence="10">D6</strain>
    </source>
</reference>
<comment type="subcellular location">
    <subcellularLocation>
        <location evidence="1">Membrane</location>
    </subcellularLocation>
</comment>
<protein>
    <submittedName>
        <fullName evidence="10">Receptor-type guanylate cyclase gcy</fullName>
    </submittedName>
</protein>
<organism evidence="10 11">
    <name type="scientific">Seminavis robusta</name>
    <dbReference type="NCBI Taxonomy" id="568900"/>
    <lineage>
        <taxon>Eukaryota</taxon>
        <taxon>Sar</taxon>
        <taxon>Stramenopiles</taxon>
        <taxon>Ochrophyta</taxon>
        <taxon>Bacillariophyta</taxon>
        <taxon>Bacillariophyceae</taxon>
        <taxon>Bacillariophycidae</taxon>
        <taxon>Naviculales</taxon>
        <taxon>Naviculaceae</taxon>
        <taxon>Seminavis</taxon>
    </lineage>
</organism>
<dbReference type="GO" id="GO:0000166">
    <property type="term" value="F:nucleotide binding"/>
    <property type="evidence" value="ECO:0007669"/>
    <property type="project" value="UniProtKB-KW"/>
</dbReference>
<comment type="caution">
    <text evidence="10">The sequence shown here is derived from an EMBL/GenBank/DDBJ whole genome shotgun (WGS) entry which is preliminary data.</text>
</comment>
<feature type="compositionally biased region" description="Polar residues" evidence="7">
    <location>
        <begin position="837"/>
        <end position="849"/>
    </location>
</feature>
<sequence length="858" mass="95561">METFRNSLKKLEEERVTTSTTNRKPEQPWTRDGVGGTGTGTNDEVSDGSSFADAEEMDLTERSGIASNAGANANAGSDRLALERKLLVREKENQRVQWIRRLILLVLIAATVGVCALVYFYSRGDEIQDFERHYADYANKLLESVHSSLKLRLGALDMYSIDVTAYAQAVNATFPMVTIPSFSVKTAAARVQSSSVIIGYFPVIWDDRERDQWQDYCSQITNETDFLRKEAYHDYELRANQDFDLMDLDEPLVPWKEEDTEPFRPFVFETVTDDNGTKANVERPYNNSPYVVRWQMSPERKRATDLRNKDYMTAPSYKNVMKRVLDTSKATFNKAKLHTNASAFNQWILHGQYRHDEKEYGGGALTQLLYPVFDGFDTDTRKMVGILVSHIYFRVFFANILPQNSHGIQIVVQNTFNQTYTYQIDGPIVTFMGEGDFHDPHFDHLMISTDLVEILQQQKQSTSTSSYTVVGLDGEYCSYQLRIYPSQATKDDYTTSQPFVGAIVIAVVFVVTAASFFLYDILVERRQKTVMDKAVASGAIVSSLFPEQFKDQLYSDQKKNNKQDATAASSGGGGLAAFHTKNVPQLSADGDIEAPLAAAQEPSHMAESYPDCSVFFADIVGFTAWSAQRTPGEVFTLLETIYAAWDKVARKHGIFKIETIGDCYLAVCGLPKPNPNHAIQVTKFARDCLLQMARITAKLDAQLDTSALAIRVGLHSGPVTAGVLRGEKARFQVFGDSVNTASRMESNGEPNRIHCSEETAKLLAAAGKEQWIIPREDKIFAKGKGELQTFWVHPSSTPSLASAISGVTDASSLRKSARLNITTPISPSPAVPPPQESADTLKSRAVTSNEFEDEDLSV</sequence>
<gene>
    <name evidence="10" type="ORF">SEMRO_34_G022140.1</name>
</gene>
<keyword evidence="4 8" id="KW-1133">Transmembrane helix</keyword>
<evidence type="ECO:0000256" key="3">
    <source>
        <dbReference type="ARBA" id="ARBA00022741"/>
    </source>
</evidence>
<evidence type="ECO:0000256" key="2">
    <source>
        <dbReference type="ARBA" id="ARBA00022692"/>
    </source>
</evidence>
<dbReference type="EMBL" id="CAICTM010000034">
    <property type="protein sequence ID" value="CAB9498281.1"/>
    <property type="molecule type" value="Genomic_DNA"/>
</dbReference>
<keyword evidence="11" id="KW-1185">Reference proteome</keyword>
<dbReference type="GO" id="GO:0001653">
    <property type="term" value="F:peptide receptor activity"/>
    <property type="evidence" value="ECO:0007669"/>
    <property type="project" value="TreeGrafter"/>
</dbReference>
<dbReference type="PANTHER" id="PTHR11920">
    <property type="entry name" value="GUANYLYL CYCLASE"/>
    <property type="match status" value="1"/>
</dbReference>
<dbReference type="CDD" id="cd07302">
    <property type="entry name" value="CHD"/>
    <property type="match status" value="1"/>
</dbReference>
<dbReference type="GO" id="GO:0004016">
    <property type="term" value="F:adenylate cyclase activity"/>
    <property type="evidence" value="ECO:0007669"/>
    <property type="project" value="TreeGrafter"/>
</dbReference>
<dbReference type="InterPro" id="IPR029787">
    <property type="entry name" value="Nucleotide_cyclase"/>
</dbReference>
<dbReference type="InterPro" id="IPR001054">
    <property type="entry name" value="A/G_cyclase"/>
</dbReference>
<dbReference type="PROSITE" id="PS50125">
    <property type="entry name" value="GUANYLATE_CYCLASE_2"/>
    <property type="match status" value="1"/>
</dbReference>
<dbReference type="Pfam" id="PF00211">
    <property type="entry name" value="Guanylate_cyc"/>
    <property type="match status" value="1"/>
</dbReference>
<feature type="region of interest" description="Disordered" evidence="7">
    <location>
        <begin position="822"/>
        <end position="858"/>
    </location>
</feature>
<feature type="transmembrane region" description="Helical" evidence="8">
    <location>
        <begin position="499"/>
        <end position="523"/>
    </location>
</feature>
<dbReference type="GO" id="GO:0007168">
    <property type="term" value="P:receptor guanylyl cyclase signaling pathway"/>
    <property type="evidence" value="ECO:0007669"/>
    <property type="project" value="TreeGrafter"/>
</dbReference>
<accession>A0A9N8H2E8</accession>
<dbReference type="InterPro" id="IPR050401">
    <property type="entry name" value="Cyclic_nucleotide_synthase"/>
</dbReference>
<dbReference type="SUPFAM" id="SSF55073">
    <property type="entry name" value="Nucleotide cyclase"/>
    <property type="match status" value="1"/>
</dbReference>
<evidence type="ECO:0000259" key="9">
    <source>
        <dbReference type="PROSITE" id="PS50125"/>
    </source>
</evidence>
<dbReference type="GO" id="GO:0035556">
    <property type="term" value="P:intracellular signal transduction"/>
    <property type="evidence" value="ECO:0007669"/>
    <property type="project" value="InterPro"/>
</dbReference>
<keyword evidence="2 8" id="KW-0812">Transmembrane</keyword>
<keyword evidence="3" id="KW-0547">Nucleotide-binding</keyword>
<evidence type="ECO:0000256" key="6">
    <source>
        <dbReference type="ARBA" id="ARBA00023239"/>
    </source>
</evidence>
<evidence type="ECO:0000313" key="11">
    <source>
        <dbReference type="Proteomes" id="UP001153069"/>
    </source>
</evidence>
<evidence type="ECO:0000256" key="7">
    <source>
        <dbReference type="SAM" id="MobiDB-lite"/>
    </source>
</evidence>
<proteinExistence type="predicted"/>
<keyword evidence="5 8" id="KW-0472">Membrane</keyword>
<evidence type="ECO:0000256" key="8">
    <source>
        <dbReference type="SAM" id="Phobius"/>
    </source>
</evidence>
<dbReference type="GO" id="GO:0005886">
    <property type="term" value="C:plasma membrane"/>
    <property type="evidence" value="ECO:0007669"/>
    <property type="project" value="TreeGrafter"/>
</dbReference>
<feature type="transmembrane region" description="Helical" evidence="8">
    <location>
        <begin position="102"/>
        <end position="122"/>
    </location>
</feature>
<evidence type="ECO:0000256" key="5">
    <source>
        <dbReference type="ARBA" id="ARBA00023136"/>
    </source>
</evidence>
<dbReference type="Gene3D" id="3.30.70.1230">
    <property type="entry name" value="Nucleotide cyclase"/>
    <property type="match status" value="1"/>
</dbReference>
<evidence type="ECO:0000256" key="4">
    <source>
        <dbReference type="ARBA" id="ARBA00022989"/>
    </source>
</evidence>
<dbReference type="Proteomes" id="UP001153069">
    <property type="component" value="Unassembled WGS sequence"/>
</dbReference>
<feature type="compositionally biased region" description="Pro residues" evidence="7">
    <location>
        <begin position="826"/>
        <end position="835"/>
    </location>
</feature>
<evidence type="ECO:0000313" key="10">
    <source>
        <dbReference type="EMBL" id="CAB9498281.1"/>
    </source>
</evidence>
<keyword evidence="6" id="KW-0456">Lyase</keyword>
<keyword evidence="10" id="KW-0675">Receptor</keyword>
<dbReference type="AlphaFoldDB" id="A0A9N8H2E8"/>
<feature type="region of interest" description="Disordered" evidence="7">
    <location>
        <begin position="1"/>
        <end position="49"/>
    </location>
</feature>
<dbReference type="PANTHER" id="PTHR11920:SF335">
    <property type="entry name" value="GUANYLATE CYCLASE"/>
    <property type="match status" value="1"/>
</dbReference>
<evidence type="ECO:0000256" key="1">
    <source>
        <dbReference type="ARBA" id="ARBA00004370"/>
    </source>
</evidence>
<feature type="domain" description="Guanylate cyclase" evidence="9">
    <location>
        <begin position="613"/>
        <end position="745"/>
    </location>
</feature>